<keyword evidence="2" id="KW-1185">Reference proteome</keyword>
<sequence length="72" mass="8537">MAREASEEASVVWCFLRRKWENRRPLTPLERIEGKGCFGWLKKKFDPFGAKVMSCDHLLEDRSDRNNYTCNL</sequence>
<organism evidence="1 2">
    <name type="scientific">Senna tora</name>
    <dbReference type="NCBI Taxonomy" id="362788"/>
    <lineage>
        <taxon>Eukaryota</taxon>
        <taxon>Viridiplantae</taxon>
        <taxon>Streptophyta</taxon>
        <taxon>Embryophyta</taxon>
        <taxon>Tracheophyta</taxon>
        <taxon>Spermatophyta</taxon>
        <taxon>Magnoliopsida</taxon>
        <taxon>eudicotyledons</taxon>
        <taxon>Gunneridae</taxon>
        <taxon>Pentapetalae</taxon>
        <taxon>rosids</taxon>
        <taxon>fabids</taxon>
        <taxon>Fabales</taxon>
        <taxon>Fabaceae</taxon>
        <taxon>Caesalpinioideae</taxon>
        <taxon>Cassia clade</taxon>
        <taxon>Senna</taxon>
    </lineage>
</organism>
<dbReference type="Proteomes" id="UP000634136">
    <property type="component" value="Unassembled WGS sequence"/>
</dbReference>
<dbReference type="EMBL" id="JAAIUW010000003">
    <property type="protein sequence ID" value="KAF7838591.1"/>
    <property type="molecule type" value="Genomic_DNA"/>
</dbReference>
<protein>
    <submittedName>
        <fullName evidence="1">Putative calcium-binding protein CML15</fullName>
    </submittedName>
</protein>
<evidence type="ECO:0000313" key="1">
    <source>
        <dbReference type="EMBL" id="KAF7838591.1"/>
    </source>
</evidence>
<proteinExistence type="predicted"/>
<gene>
    <name evidence="1" type="ORF">G2W53_007073</name>
</gene>
<dbReference type="OrthoDB" id="1738567at2759"/>
<accession>A0A835CEK9</accession>
<reference evidence="1" key="1">
    <citation type="submission" date="2020-09" db="EMBL/GenBank/DDBJ databases">
        <title>Genome-Enabled Discovery of Anthraquinone Biosynthesis in Senna tora.</title>
        <authorList>
            <person name="Kang S.-H."/>
            <person name="Pandey R.P."/>
            <person name="Lee C.-M."/>
            <person name="Sim J.-S."/>
            <person name="Jeong J.-T."/>
            <person name="Choi B.-S."/>
            <person name="Jung M."/>
            <person name="Ginzburg D."/>
            <person name="Zhao K."/>
            <person name="Won S.Y."/>
            <person name="Oh T.-J."/>
            <person name="Yu Y."/>
            <person name="Kim N.-H."/>
            <person name="Lee O.R."/>
            <person name="Lee T.-H."/>
            <person name="Bashyal P."/>
            <person name="Kim T.-S."/>
            <person name="Lee W.-H."/>
            <person name="Kawkins C."/>
            <person name="Kim C.-K."/>
            <person name="Kim J.S."/>
            <person name="Ahn B.O."/>
            <person name="Rhee S.Y."/>
            <person name="Sohng J.K."/>
        </authorList>
    </citation>
    <scope>NUCLEOTIDE SEQUENCE</scope>
    <source>
        <tissue evidence="1">Leaf</tissue>
    </source>
</reference>
<name>A0A835CEK9_9FABA</name>
<comment type="caution">
    <text evidence="1">The sequence shown here is derived from an EMBL/GenBank/DDBJ whole genome shotgun (WGS) entry which is preliminary data.</text>
</comment>
<dbReference type="AlphaFoldDB" id="A0A835CEK9"/>
<evidence type="ECO:0000313" key="2">
    <source>
        <dbReference type="Proteomes" id="UP000634136"/>
    </source>
</evidence>